<keyword evidence="1 2" id="KW-0694">RNA-binding</keyword>
<dbReference type="InterPro" id="IPR012677">
    <property type="entry name" value="Nucleotide-bd_a/b_plait_sf"/>
</dbReference>
<dbReference type="Gene3D" id="3.30.70.330">
    <property type="match status" value="2"/>
</dbReference>
<dbReference type="PANTHER" id="PTHR23236:SF11">
    <property type="entry name" value="EUKARYOTIC TRANSLATION INITIATION FACTOR 4H"/>
    <property type="match status" value="1"/>
</dbReference>
<dbReference type="GO" id="GO:0003723">
    <property type="term" value="F:RNA binding"/>
    <property type="evidence" value="ECO:0007669"/>
    <property type="project" value="UniProtKB-UniRule"/>
</dbReference>
<feature type="compositionally biased region" description="Basic and acidic residues" evidence="3">
    <location>
        <begin position="96"/>
        <end position="113"/>
    </location>
</feature>
<accession>A0A061R067</accession>
<gene>
    <name evidence="5" type="primary">NCL</name>
    <name evidence="5" type="ORF">TSPGSL018_19099</name>
</gene>
<evidence type="ECO:0000256" key="3">
    <source>
        <dbReference type="SAM" id="MobiDB-lite"/>
    </source>
</evidence>
<sequence length="407" mass="44143">MTRGPKNSPFVGQEVVVNNDCPLLYRREFQVSTPASKVSGPVEAHDESQRPKKRKKKASAPEESHGTSEPCRPRTKSAEEPVVEAASQKKKRKPRSEKGELRRKLRAEKRASVAEEVEGQPLVEKQPEPERFVQGASTLRDEALVLREHLGLLEPPPAAAADDDADAAADGAEDGGTENGGSAAAGAFKFGFDINPQVEAEMDARAARLSGMVRTEEGRLVRGAAPEEGRRLYIGGMPFSYDEDAIREYWEYCGEVEDVDMMTFPDTGNFRGIAFVTFRTKEGAQAALEYDGTDCDGKTLKIKVAHGGPKKARASGKQGEPQKAPGYNVVYVGNLPFDAAEDDIRAHFAGCSISKVRIHTDKATGASRGYAHVHFEDDASVDAAVGLNQSSLQGRQLKVMYAQPKAV</sequence>
<dbReference type="Pfam" id="PF00076">
    <property type="entry name" value="RRM_1"/>
    <property type="match status" value="2"/>
</dbReference>
<dbReference type="PANTHER" id="PTHR23236">
    <property type="entry name" value="EUKARYOTIC TRANSLATION INITIATION FACTOR 4B/4H"/>
    <property type="match status" value="1"/>
</dbReference>
<dbReference type="InterPro" id="IPR034361">
    <property type="entry name" value="PHIP1_RRM1"/>
</dbReference>
<evidence type="ECO:0000256" key="1">
    <source>
        <dbReference type="ARBA" id="ARBA00022884"/>
    </source>
</evidence>
<feature type="region of interest" description="Disordered" evidence="3">
    <location>
        <begin position="155"/>
        <end position="182"/>
    </location>
</feature>
<feature type="region of interest" description="Disordered" evidence="3">
    <location>
        <begin position="31"/>
        <end position="129"/>
    </location>
</feature>
<dbReference type="SUPFAM" id="SSF54928">
    <property type="entry name" value="RNA-binding domain, RBD"/>
    <property type="match status" value="2"/>
</dbReference>
<evidence type="ECO:0000313" key="5">
    <source>
        <dbReference type="EMBL" id="JAC64075.1"/>
    </source>
</evidence>
<name>A0A061R067_9CHLO</name>
<feature type="domain" description="RRM" evidence="4">
    <location>
        <begin position="230"/>
        <end position="307"/>
    </location>
</feature>
<evidence type="ECO:0000259" key="4">
    <source>
        <dbReference type="PROSITE" id="PS50102"/>
    </source>
</evidence>
<dbReference type="SMART" id="SM00360">
    <property type="entry name" value="RRM"/>
    <property type="match status" value="2"/>
</dbReference>
<reference evidence="5" key="1">
    <citation type="submission" date="2014-05" db="EMBL/GenBank/DDBJ databases">
        <title>The transcriptome of the halophilic microalga Tetraselmis sp. GSL018 isolated from the Great Salt Lake, Utah.</title>
        <authorList>
            <person name="Jinkerson R.E."/>
            <person name="D'Adamo S."/>
            <person name="Posewitz M.C."/>
        </authorList>
    </citation>
    <scope>NUCLEOTIDE SEQUENCE</scope>
    <source>
        <strain evidence="5">GSL018</strain>
    </source>
</reference>
<organism evidence="5">
    <name type="scientific">Tetraselmis sp. GSL018</name>
    <dbReference type="NCBI Taxonomy" id="582737"/>
    <lineage>
        <taxon>Eukaryota</taxon>
        <taxon>Viridiplantae</taxon>
        <taxon>Chlorophyta</taxon>
        <taxon>core chlorophytes</taxon>
        <taxon>Chlorodendrophyceae</taxon>
        <taxon>Chlorodendrales</taxon>
        <taxon>Chlorodendraceae</taxon>
        <taxon>Tetraselmis</taxon>
    </lineage>
</organism>
<evidence type="ECO:0000256" key="2">
    <source>
        <dbReference type="PROSITE-ProRule" id="PRU00176"/>
    </source>
</evidence>
<dbReference type="CDD" id="cd12271">
    <property type="entry name" value="RRM1_PHIP1"/>
    <property type="match status" value="1"/>
</dbReference>
<dbReference type="PROSITE" id="PS50102">
    <property type="entry name" value="RRM"/>
    <property type="match status" value="2"/>
</dbReference>
<feature type="compositionally biased region" description="Acidic residues" evidence="3">
    <location>
        <begin position="161"/>
        <end position="176"/>
    </location>
</feature>
<protein>
    <submittedName>
        <fullName evidence="5">Nucleolin</fullName>
    </submittedName>
</protein>
<dbReference type="InterPro" id="IPR000504">
    <property type="entry name" value="RRM_dom"/>
</dbReference>
<dbReference type="EMBL" id="GBEZ01022778">
    <property type="protein sequence ID" value="JAC64075.1"/>
    <property type="molecule type" value="Transcribed_RNA"/>
</dbReference>
<feature type="domain" description="RRM" evidence="4">
    <location>
        <begin position="328"/>
        <end position="404"/>
    </location>
</feature>
<dbReference type="AlphaFoldDB" id="A0A061R067"/>
<proteinExistence type="predicted"/>
<dbReference type="InterPro" id="IPR035979">
    <property type="entry name" value="RBD_domain_sf"/>
</dbReference>